<name>A0ABQ5GFN4_9ASTR</name>
<dbReference type="Gene3D" id="2.40.70.10">
    <property type="entry name" value="Acid Proteases"/>
    <property type="match status" value="1"/>
</dbReference>
<dbReference type="PROSITE" id="PS50158">
    <property type="entry name" value="ZF_CCHC"/>
    <property type="match status" value="2"/>
</dbReference>
<protein>
    <recommendedName>
        <fullName evidence="1">RNA-directed DNA polymerase</fullName>
        <ecNumber evidence="1">2.7.7.49</ecNumber>
    </recommendedName>
</protein>
<dbReference type="Pfam" id="PF00078">
    <property type="entry name" value="RVT_1"/>
    <property type="match status" value="1"/>
</dbReference>
<keyword evidence="8" id="KW-0862">Zinc</keyword>
<dbReference type="InterPro" id="IPR043502">
    <property type="entry name" value="DNA/RNA_pol_sf"/>
</dbReference>
<feature type="compositionally biased region" description="Low complexity" evidence="9">
    <location>
        <begin position="255"/>
        <end position="277"/>
    </location>
</feature>
<gene>
    <name evidence="12" type="ORF">Tco_1041015</name>
</gene>
<keyword evidence="8" id="KW-0863">Zinc-finger</keyword>
<keyword evidence="13" id="KW-1185">Reference proteome</keyword>
<dbReference type="SUPFAM" id="SSF50630">
    <property type="entry name" value="Acid proteases"/>
    <property type="match status" value="1"/>
</dbReference>
<feature type="domain" description="Reverse transcriptase" evidence="11">
    <location>
        <begin position="608"/>
        <end position="787"/>
    </location>
</feature>
<dbReference type="SUPFAM" id="SSF57756">
    <property type="entry name" value="Retrovirus zinc finger-like domains"/>
    <property type="match status" value="1"/>
</dbReference>
<dbReference type="InterPro" id="IPR000477">
    <property type="entry name" value="RT_dom"/>
</dbReference>
<dbReference type="CDD" id="cd09274">
    <property type="entry name" value="RNase_HI_RT_Ty3"/>
    <property type="match status" value="1"/>
</dbReference>
<dbReference type="CDD" id="cd01647">
    <property type="entry name" value="RT_LTR"/>
    <property type="match status" value="1"/>
</dbReference>
<dbReference type="GO" id="GO:0003964">
    <property type="term" value="F:RNA-directed DNA polymerase activity"/>
    <property type="evidence" value="ECO:0007669"/>
    <property type="project" value="UniProtKB-KW"/>
</dbReference>
<reference evidence="12" key="1">
    <citation type="journal article" date="2022" name="Int. J. Mol. Sci.">
        <title>Draft Genome of Tanacetum Coccineum: Genomic Comparison of Closely Related Tanacetum-Family Plants.</title>
        <authorList>
            <person name="Yamashiro T."/>
            <person name="Shiraishi A."/>
            <person name="Nakayama K."/>
            <person name="Satake H."/>
        </authorList>
    </citation>
    <scope>NUCLEOTIDE SEQUENCE</scope>
</reference>
<keyword evidence="5" id="KW-0255">Endonuclease</keyword>
<feature type="domain" description="CCHC-type" evidence="10">
    <location>
        <begin position="349"/>
        <end position="364"/>
    </location>
</feature>
<dbReference type="InterPro" id="IPR021109">
    <property type="entry name" value="Peptidase_aspartic_dom_sf"/>
</dbReference>
<proteinExistence type="predicted"/>
<evidence type="ECO:0000313" key="12">
    <source>
        <dbReference type="EMBL" id="GJT74290.1"/>
    </source>
</evidence>
<feature type="domain" description="CCHC-type" evidence="10">
    <location>
        <begin position="317"/>
        <end position="333"/>
    </location>
</feature>
<dbReference type="Pfam" id="PF08284">
    <property type="entry name" value="RVP_2"/>
    <property type="match status" value="1"/>
</dbReference>
<accession>A0ABQ5GFN4</accession>
<dbReference type="Gene3D" id="3.30.70.270">
    <property type="match status" value="2"/>
</dbReference>
<evidence type="ECO:0000256" key="4">
    <source>
        <dbReference type="ARBA" id="ARBA00022722"/>
    </source>
</evidence>
<organism evidence="12 13">
    <name type="scientific">Tanacetum coccineum</name>
    <dbReference type="NCBI Taxonomy" id="301880"/>
    <lineage>
        <taxon>Eukaryota</taxon>
        <taxon>Viridiplantae</taxon>
        <taxon>Streptophyta</taxon>
        <taxon>Embryophyta</taxon>
        <taxon>Tracheophyta</taxon>
        <taxon>Spermatophyta</taxon>
        <taxon>Magnoliopsida</taxon>
        <taxon>eudicotyledons</taxon>
        <taxon>Gunneridae</taxon>
        <taxon>Pentapetalae</taxon>
        <taxon>asterids</taxon>
        <taxon>campanulids</taxon>
        <taxon>Asterales</taxon>
        <taxon>Asteraceae</taxon>
        <taxon>Asteroideae</taxon>
        <taxon>Anthemideae</taxon>
        <taxon>Anthemidinae</taxon>
        <taxon>Tanacetum</taxon>
    </lineage>
</organism>
<feature type="compositionally biased region" description="Basic and acidic residues" evidence="9">
    <location>
        <begin position="241"/>
        <end position="252"/>
    </location>
</feature>
<comment type="caution">
    <text evidence="12">The sequence shown here is derived from an EMBL/GenBank/DDBJ whole genome shotgun (WGS) entry which is preliminary data.</text>
</comment>
<dbReference type="PANTHER" id="PTHR37984:SF5">
    <property type="entry name" value="PROTEIN NYNRIN-LIKE"/>
    <property type="match status" value="1"/>
</dbReference>
<dbReference type="PANTHER" id="PTHR37984">
    <property type="entry name" value="PROTEIN CBG26694"/>
    <property type="match status" value="1"/>
</dbReference>
<dbReference type="SMART" id="SM00343">
    <property type="entry name" value="ZnF_C2HC"/>
    <property type="match status" value="2"/>
</dbReference>
<sequence length="1001" mass="114943">MAPKRTSTSAAPPMTQAAIKKLVADSVAPALEAQVATMANTNNTTRNTRQRETPIARRCSYKEFTNCQPFNFKGTEGAVGLIRWFERTESVFLCSNCTEDYKVKFATGTLTEEALSWWNSFAQPIGIEEAYKISWSEFKKLLIKKYCPRTEVKKMEDEFYNLTVKGNDLKTYIRRFQELAILCPTMVPNSEKLMEVFIGGLPRSIEGNVTASKPQTLEEAITITQRLMDQVTKHNSVQGTNDHKRKFDDRRTFTNNNYQNNRNNNNNRNNDHQQQQNRRQETVRAYDVTPTENSRYTGSLPLCKKCTLHHTGPCTVKCQTCNKVGHLTRNCKNKGPATRSNLQPVLVTCHACGEKGHYRNQCPKAKVRAHGRAYLGGKNGYKTRNVVTGTFLLNQHLARVLFDSGADKSFVSISLASMLNILPITLDTTYDIEMADGNLVGTNTVIQGCTLILLNQPFEIDLMPIKLGSFDVVIGMDWLSKYHARIICDEKVVHIPIDGETLIIRCDRSKTRLSLISCIKTERYISRGYQVFVAQVMEKKSNEKRLEDILIVREFLEVFPEDLPGLLPVRQVEFQIDLIPRAAPVARAPYRLAYSEIHELSNQLQELADRGFIRPSTSPWGAPVLFVKKKDGSFRMCIDYRELNKLTVKNRYPLPRIDDLFDQLQGSSTYSKINLRSGYQQLRVRDEDIPKTTFRTRYGHYGFHVMPFGLTNAPAVFMDLMNRVCKPYLDKFVIVFIDDILIYSRNKEEHADHLRIILELLKKEKLYAKFSKCDFWISIVQFLGHVIDSQGIHVDPAKIKAVKNWASPTTPTEVRQFLGLAGYYQRFIEGFSKIAKPLTELTQKNKKYIWGENQESAFQLLKQKLCEAPILALAKRNNDFIVYCDASRQGLGAVLMQREKVIAYASRQLKPHEENYTTHDLKLGAAMFALKIWRHYLYGTKCTVFTDHKSLQHILDQKELNMRQRHWLELLADYDCEIRYHPRKANVVADALSRKERIKPL</sequence>
<dbReference type="InterPro" id="IPR045358">
    <property type="entry name" value="Ty3_capsid"/>
</dbReference>
<dbReference type="Gene3D" id="3.10.10.10">
    <property type="entry name" value="HIV Type 1 Reverse Transcriptase, subunit A, domain 1"/>
    <property type="match status" value="1"/>
</dbReference>
<evidence type="ECO:0000256" key="7">
    <source>
        <dbReference type="ARBA" id="ARBA00022918"/>
    </source>
</evidence>
<dbReference type="InterPro" id="IPR001878">
    <property type="entry name" value="Znf_CCHC"/>
</dbReference>
<dbReference type="Pfam" id="PF00098">
    <property type="entry name" value="zf-CCHC"/>
    <property type="match status" value="1"/>
</dbReference>
<evidence type="ECO:0000256" key="3">
    <source>
        <dbReference type="ARBA" id="ARBA00022695"/>
    </source>
</evidence>
<evidence type="ECO:0000313" key="13">
    <source>
        <dbReference type="Proteomes" id="UP001151760"/>
    </source>
</evidence>
<evidence type="ECO:0000256" key="1">
    <source>
        <dbReference type="ARBA" id="ARBA00012493"/>
    </source>
</evidence>
<feature type="region of interest" description="Disordered" evidence="9">
    <location>
        <begin position="233"/>
        <end position="284"/>
    </location>
</feature>
<evidence type="ECO:0000259" key="11">
    <source>
        <dbReference type="PROSITE" id="PS50878"/>
    </source>
</evidence>
<dbReference type="InterPro" id="IPR036875">
    <property type="entry name" value="Znf_CCHC_sf"/>
</dbReference>
<keyword evidence="6" id="KW-0378">Hydrolase</keyword>
<keyword evidence="7 12" id="KW-0695">RNA-directed DNA polymerase</keyword>
<dbReference type="EC" id="2.7.7.49" evidence="1"/>
<dbReference type="InterPro" id="IPR043128">
    <property type="entry name" value="Rev_trsase/Diguanyl_cyclase"/>
</dbReference>
<dbReference type="SUPFAM" id="SSF56672">
    <property type="entry name" value="DNA/RNA polymerases"/>
    <property type="match status" value="1"/>
</dbReference>
<dbReference type="Pfam" id="PF19259">
    <property type="entry name" value="Ty3_capsid"/>
    <property type="match status" value="1"/>
</dbReference>
<evidence type="ECO:0000256" key="6">
    <source>
        <dbReference type="ARBA" id="ARBA00022801"/>
    </source>
</evidence>
<evidence type="ECO:0000256" key="8">
    <source>
        <dbReference type="PROSITE-ProRule" id="PRU00047"/>
    </source>
</evidence>
<evidence type="ECO:0000256" key="9">
    <source>
        <dbReference type="SAM" id="MobiDB-lite"/>
    </source>
</evidence>
<dbReference type="EMBL" id="BQNB010018428">
    <property type="protein sequence ID" value="GJT74290.1"/>
    <property type="molecule type" value="Genomic_DNA"/>
</dbReference>
<dbReference type="Proteomes" id="UP001151760">
    <property type="component" value="Unassembled WGS sequence"/>
</dbReference>
<reference evidence="12" key="2">
    <citation type="submission" date="2022-01" db="EMBL/GenBank/DDBJ databases">
        <authorList>
            <person name="Yamashiro T."/>
            <person name="Shiraishi A."/>
            <person name="Satake H."/>
            <person name="Nakayama K."/>
        </authorList>
    </citation>
    <scope>NUCLEOTIDE SEQUENCE</scope>
</reference>
<dbReference type="InterPro" id="IPR041373">
    <property type="entry name" value="RT_RNaseH"/>
</dbReference>
<keyword evidence="2" id="KW-0808">Transferase</keyword>
<keyword evidence="8" id="KW-0479">Metal-binding</keyword>
<evidence type="ECO:0000256" key="5">
    <source>
        <dbReference type="ARBA" id="ARBA00022759"/>
    </source>
</evidence>
<keyword evidence="3" id="KW-0548">Nucleotidyltransferase</keyword>
<dbReference type="PROSITE" id="PS50878">
    <property type="entry name" value="RT_POL"/>
    <property type="match status" value="1"/>
</dbReference>
<keyword evidence="4" id="KW-0540">Nuclease</keyword>
<dbReference type="InterPro" id="IPR050951">
    <property type="entry name" value="Retrovirus_Pol_polyprotein"/>
</dbReference>
<evidence type="ECO:0000256" key="2">
    <source>
        <dbReference type="ARBA" id="ARBA00022679"/>
    </source>
</evidence>
<evidence type="ECO:0000259" key="10">
    <source>
        <dbReference type="PROSITE" id="PS50158"/>
    </source>
</evidence>
<dbReference type="Gene3D" id="4.10.60.10">
    <property type="entry name" value="Zinc finger, CCHC-type"/>
    <property type="match status" value="1"/>
</dbReference>
<dbReference type="Gene3D" id="3.10.20.370">
    <property type="match status" value="1"/>
</dbReference>
<dbReference type="Pfam" id="PF17917">
    <property type="entry name" value="RT_RNaseH"/>
    <property type="match status" value="1"/>
</dbReference>
<dbReference type="CDD" id="cd00303">
    <property type="entry name" value="retropepsin_like"/>
    <property type="match status" value="1"/>
</dbReference>